<dbReference type="Proteomes" id="UP000008064">
    <property type="component" value="Unassembled WGS sequence"/>
</dbReference>
<name>F8P6V3_SERL9</name>
<dbReference type="EMBL" id="GL945439">
    <property type="protein sequence ID" value="EGO21169.1"/>
    <property type="molecule type" value="Genomic_DNA"/>
</dbReference>
<accession>F8P6V3</accession>
<evidence type="ECO:0000313" key="1">
    <source>
        <dbReference type="EMBL" id="EGO21169.1"/>
    </source>
</evidence>
<gene>
    <name evidence="1" type="ORF">SERLADRAFT_475995</name>
</gene>
<dbReference type="RefSeq" id="XP_007322126.1">
    <property type="nucleotide sequence ID" value="XM_007322064.1"/>
</dbReference>
<dbReference type="KEGG" id="sla:SERLADRAFT_475995"/>
<protein>
    <submittedName>
        <fullName evidence="1">Uncharacterized protein</fullName>
    </submittedName>
</protein>
<sequence>MVTQVGLKGSSTGGKFLFLANFIWFGGDHPTSARKWLRHSPVNYDGPEACSLVACILCNALCFSWQT</sequence>
<organism>
    <name type="scientific">Serpula lacrymans var. lacrymans (strain S7.9)</name>
    <name type="common">Dry rot fungus</name>
    <dbReference type="NCBI Taxonomy" id="578457"/>
    <lineage>
        <taxon>Eukaryota</taxon>
        <taxon>Fungi</taxon>
        <taxon>Dikarya</taxon>
        <taxon>Basidiomycota</taxon>
        <taxon>Agaricomycotina</taxon>
        <taxon>Agaricomycetes</taxon>
        <taxon>Agaricomycetidae</taxon>
        <taxon>Boletales</taxon>
        <taxon>Coniophorineae</taxon>
        <taxon>Serpulaceae</taxon>
        <taxon>Serpula</taxon>
    </lineage>
</organism>
<dbReference type="HOGENOM" id="CLU_2813986_0_0_1"/>
<reference evidence="1" key="1">
    <citation type="submission" date="2011-04" db="EMBL/GenBank/DDBJ databases">
        <title>Evolution of plant cell wall degrading machinery underlies the functional diversity of forest fungi.</title>
        <authorList>
            <consortium name="US DOE Joint Genome Institute (JGI-PGF)"/>
            <person name="Eastwood D.C."/>
            <person name="Floudas D."/>
            <person name="Binder M."/>
            <person name="Majcherczyk A."/>
            <person name="Schneider P."/>
            <person name="Aerts A."/>
            <person name="Asiegbu F.O."/>
            <person name="Baker S.E."/>
            <person name="Barry K."/>
            <person name="Bendiksby M."/>
            <person name="Blumentritt M."/>
            <person name="Coutinho P.M."/>
            <person name="Cullen D."/>
            <person name="Cullen D."/>
            <person name="Gathman A."/>
            <person name="Goodell B."/>
            <person name="Henrissat B."/>
            <person name="Ihrmark K."/>
            <person name="Kauserud H."/>
            <person name="Kohler A."/>
            <person name="LaButti K."/>
            <person name="Lapidus A."/>
            <person name="Lavin J.L."/>
            <person name="Lee Y.-H."/>
            <person name="Lindquist E."/>
            <person name="Lilly W."/>
            <person name="Lucas S."/>
            <person name="Morin E."/>
            <person name="Murat C."/>
            <person name="Oguiza J.A."/>
            <person name="Park J."/>
            <person name="Pisabarro A.G."/>
            <person name="Riley R."/>
            <person name="Rosling A."/>
            <person name="Salamov A."/>
            <person name="Schmidt O."/>
            <person name="Schmutz J."/>
            <person name="Skrede I."/>
            <person name="Stenlid J."/>
            <person name="Wiebenga A."/>
            <person name="Xie X."/>
            <person name="Kues U."/>
            <person name="Hibbett D.S."/>
            <person name="Hoffmeister D."/>
            <person name="Hogberg N."/>
            <person name="Martin F."/>
            <person name="Grigoriev I.V."/>
            <person name="Watkinson S.C."/>
        </authorList>
    </citation>
    <scope>NUCLEOTIDE SEQUENCE</scope>
    <source>
        <strain evidence="1">S7.9</strain>
    </source>
</reference>
<dbReference type="GeneID" id="18820727"/>
<proteinExistence type="predicted"/>
<dbReference type="AlphaFoldDB" id="F8P6V3"/>